<feature type="compositionally biased region" description="Basic and acidic residues" evidence="4">
    <location>
        <begin position="374"/>
        <end position="393"/>
    </location>
</feature>
<comment type="caution">
    <text evidence="5">The sequence shown here is derived from an EMBL/GenBank/DDBJ whole genome shotgun (WGS) entry which is preliminary data.</text>
</comment>
<keyword evidence="2 3" id="KW-0040">ANK repeat</keyword>
<gene>
    <name evidence="5" type="ORF">BaRGS_00032107</name>
</gene>
<feature type="repeat" description="ANK" evidence="3">
    <location>
        <begin position="475"/>
        <end position="507"/>
    </location>
</feature>
<evidence type="ECO:0000313" key="6">
    <source>
        <dbReference type="Proteomes" id="UP001519460"/>
    </source>
</evidence>
<dbReference type="PROSITE" id="PS50297">
    <property type="entry name" value="ANK_REP_REGION"/>
    <property type="match status" value="10"/>
</dbReference>
<organism evidence="5 6">
    <name type="scientific">Batillaria attramentaria</name>
    <dbReference type="NCBI Taxonomy" id="370345"/>
    <lineage>
        <taxon>Eukaryota</taxon>
        <taxon>Metazoa</taxon>
        <taxon>Spiralia</taxon>
        <taxon>Lophotrochozoa</taxon>
        <taxon>Mollusca</taxon>
        <taxon>Gastropoda</taxon>
        <taxon>Caenogastropoda</taxon>
        <taxon>Sorbeoconcha</taxon>
        <taxon>Cerithioidea</taxon>
        <taxon>Batillariidae</taxon>
        <taxon>Batillaria</taxon>
    </lineage>
</organism>
<feature type="region of interest" description="Disordered" evidence="4">
    <location>
        <begin position="317"/>
        <end position="474"/>
    </location>
</feature>
<feature type="repeat" description="ANK" evidence="3">
    <location>
        <begin position="139"/>
        <end position="176"/>
    </location>
</feature>
<dbReference type="AlphaFoldDB" id="A0ABD0JP40"/>
<dbReference type="PRINTS" id="PR01415">
    <property type="entry name" value="ANKYRIN"/>
</dbReference>
<feature type="repeat" description="ANK" evidence="3">
    <location>
        <begin position="653"/>
        <end position="685"/>
    </location>
</feature>
<dbReference type="Proteomes" id="UP001519460">
    <property type="component" value="Unassembled WGS sequence"/>
</dbReference>
<dbReference type="PANTHER" id="PTHR24198">
    <property type="entry name" value="ANKYRIN REPEAT AND PROTEIN KINASE DOMAIN-CONTAINING PROTEIN"/>
    <property type="match status" value="1"/>
</dbReference>
<feature type="repeat" description="ANK" evidence="3">
    <location>
        <begin position="578"/>
        <end position="610"/>
    </location>
</feature>
<feature type="repeat" description="ANK" evidence="3">
    <location>
        <begin position="813"/>
        <end position="836"/>
    </location>
</feature>
<feature type="compositionally biased region" description="Acidic residues" evidence="4">
    <location>
        <begin position="448"/>
        <end position="457"/>
    </location>
</feature>
<protein>
    <recommendedName>
        <fullName evidence="7">Ankyrin</fullName>
    </recommendedName>
</protein>
<keyword evidence="6" id="KW-1185">Reference proteome</keyword>
<feature type="repeat" description="ANK" evidence="3">
    <location>
        <begin position="686"/>
        <end position="709"/>
    </location>
</feature>
<reference evidence="5 6" key="1">
    <citation type="journal article" date="2023" name="Sci. Data">
        <title>Genome assembly of the Korean intertidal mud-creeper Batillaria attramentaria.</title>
        <authorList>
            <person name="Patra A.K."/>
            <person name="Ho P.T."/>
            <person name="Jun S."/>
            <person name="Lee S.J."/>
            <person name="Kim Y."/>
            <person name="Won Y.J."/>
        </authorList>
    </citation>
    <scope>NUCLEOTIDE SEQUENCE [LARGE SCALE GENOMIC DNA]</scope>
    <source>
        <strain evidence="5">Wonlab-2016</strain>
    </source>
</reference>
<dbReference type="PROSITE" id="PS50088">
    <property type="entry name" value="ANK_REPEAT"/>
    <property type="match status" value="10"/>
</dbReference>
<dbReference type="Pfam" id="PF12796">
    <property type="entry name" value="Ank_2"/>
    <property type="match status" value="4"/>
</dbReference>
<dbReference type="InterPro" id="IPR036770">
    <property type="entry name" value="Ankyrin_rpt-contain_sf"/>
</dbReference>
<dbReference type="Pfam" id="PF13606">
    <property type="entry name" value="Ank_3"/>
    <property type="match status" value="1"/>
</dbReference>
<dbReference type="PANTHER" id="PTHR24198:SF165">
    <property type="entry name" value="ANKYRIN REPEAT-CONTAINING PROTEIN-RELATED"/>
    <property type="match status" value="1"/>
</dbReference>
<name>A0ABD0JP40_9CAEN</name>
<proteinExistence type="predicted"/>
<sequence length="836" mass="91818">MGDRPGSPSEDGSDQDSGGGEDYPDDDELPPLFKPVADIAEDTDLLILLCYHVTSNLNCIIFRYYAKSKPKKERHARDGEAEEMQKLLADLEQRKDINHRRCINGELMTPLELAVQADSLETVKCLVENGADVGTTNTNGQTLLHIAVEYGDADGSIAEIVKFLVSKGTNSNARDNDEKPPLYYAVARRQKDTCQVLLNDSKLDQKVLDEPFSDESDESGSDSSQEEQYTLLHLAVSSCSVAVVKMLLEKGAAKTIKVGEETPARMIEVLIKAGADVYARDKDKKLPLCYAVMKGNSKTSMALLHHGTYDKKVFQERHLSPEDEPDSDEESDPEDEEEALASEEQVSDHTTTDDEESSPVNKEPDKDDEEPSTGDEKPAPDDKEPAGDNKEPAQDDEEPTPYNKEPAPGEEEPASDDAEPVPDDEELAPHDEEPAPDDEEPVSHDEEPVPDDDELDHDDVSVQTDDEPVQDDEREKLTLLEYAVTKCSLDVVKELVERGADVNSKSPGKKLTPLHIAAESSWYDIEADQEEVIKFLLEKGAKASALDCDGDMPFHNAAWGEHDEACQALLEATIACQKEFFPLHVAVQRSNSVAVGLLIDGGADLGCKDADGKTAFHHACQHDDSDVAKDFIDKVEAKDEAELSMILGEKDKTGNTALHLAIKCRNTLTAEILVEKGAKVDKPNVAKNTPIHLAAEKGDSDSLQLLLKRRVKDINAGNNQQETALHKAAKSGDSDCVKLLLNKGAVVSKRDSKKKTPLEVAKKNRSEIVELLQKNLSDPANIIEAAEEEKEDVLESLLETKNLVKLINEKDDRGLTALHIASKRGSIKIVRVSLKW</sequence>
<feature type="repeat" description="ANK" evidence="3">
    <location>
        <begin position="509"/>
        <end position="548"/>
    </location>
</feature>
<dbReference type="InterPro" id="IPR002110">
    <property type="entry name" value="Ankyrin_rpt"/>
</dbReference>
<evidence type="ECO:0000313" key="5">
    <source>
        <dbReference type="EMBL" id="KAK7476632.1"/>
    </source>
</evidence>
<feature type="compositionally biased region" description="Acidic residues" evidence="4">
    <location>
        <begin position="408"/>
        <end position="426"/>
    </location>
</feature>
<dbReference type="Gene3D" id="1.25.40.20">
    <property type="entry name" value="Ankyrin repeat-containing domain"/>
    <property type="match status" value="5"/>
</dbReference>
<dbReference type="EMBL" id="JACVVK020000370">
    <property type="protein sequence ID" value="KAK7476632.1"/>
    <property type="molecule type" value="Genomic_DNA"/>
</dbReference>
<evidence type="ECO:0000256" key="1">
    <source>
        <dbReference type="ARBA" id="ARBA00022737"/>
    </source>
</evidence>
<feature type="compositionally biased region" description="Acidic residues" evidence="4">
    <location>
        <begin position="322"/>
        <end position="341"/>
    </location>
</feature>
<evidence type="ECO:0000256" key="2">
    <source>
        <dbReference type="ARBA" id="ARBA00023043"/>
    </source>
</evidence>
<dbReference type="Pfam" id="PF13637">
    <property type="entry name" value="Ank_4"/>
    <property type="match status" value="1"/>
</dbReference>
<evidence type="ECO:0000256" key="4">
    <source>
        <dbReference type="SAM" id="MobiDB-lite"/>
    </source>
</evidence>
<feature type="region of interest" description="Disordered" evidence="4">
    <location>
        <begin position="1"/>
        <end position="33"/>
    </location>
</feature>
<evidence type="ECO:0008006" key="7">
    <source>
        <dbReference type="Google" id="ProtNLM"/>
    </source>
</evidence>
<feature type="repeat" description="ANK" evidence="3">
    <location>
        <begin position="227"/>
        <end position="252"/>
    </location>
</feature>
<dbReference type="SMART" id="SM00248">
    <property type="entry name" value="ANK"/>
    <property type="match status" value="14"/>
</dbReference>
<accession>A0ABD0JP40</accession>
<feature type="repeat" description="ANK" evidence="3">
    <location>
        <begin position="720"/>
        <end position="752"/>
    </location>
</feature>
<dbReference type="SUPFAM" id="SSF48403">
    <property type="entry name" value="Ankyrin repeat"/>
    <property type="match status" value="2"/>
</dbReference>
<keyword evidence="1" id="KW-0677">Repeat</keyword>
<feature type="repeat" description="ANK" evidence="3">
    <location>
        <begin position="106"/>
        <end position="138"/>
    </location>
</feature>
<evidence type="ECO:0000256" key="3">
    <source>
        <dbReference type="PROSITE-ProRule" id="PRU00023"/>
    </source>
</evidence>
<feature type="compositionally biased region" description="Low complexity" evidence="4">
    <location>
        <begin position="1"/>
        <end position="10"/>
    </location>
</feature>